<gene>
    <name evidence="2" type="ORF">IWX46DRAFT_333368</name>
</gene>
<organism evidence="2 3">
    <name type="scientific">Phyllosticta citricarpa</name>
    <dbReference type="NCBI Taxonomy" id="55181"/>
    <lineage>
        <taxon>Eukaryota</taxon>
        <taxon>Fungi</taxon>
        <taxon>Dikarya</taxon>
        <taxon>Ascomycota</taxon>
        <taxon>Pezizomycotina</taxon>
        <taxon>Dothideomycetes</taxon>
        <taxon>Dothideomycetes incertae sedis</taxon>
        <taxon>Botryosphaeriales</taxon>
        <taxon>Phyllostictaceae</taxon>
        <taxon>Phyllosticta</taxon>
    </lineage>
</organism>
<dbReference type="EMBL" id="JBBPDW010000047">
    <property type="protein sequence ID" value="KAK7533450.1"/>
    <property type="molecule type" value="Genomic_DNA"/>
</dbReference>
<keyword evidence="3" id="KW-1185">Reference proteome</keyword>
<proteinExistence type="predicted"/>
<evidence type="ECO:0000313" key="3">
    <source>
        <dbReference type="Proteomes" id="UP001365128"/>
    </source>
</evidence>
<name>A0ABR1LFG8_9PEZI</name>
<protein>
    <submittedName>
        <fullName evidence="2">Uncharacterized protein</fullName>
    </submittedName>
</protein>
<feature type="compositionally biased region" description="Polar residues" evidence="1">
    <location>
        <begin position="187"/>
        <end position="199"/>
    </location>
</feature>
<feature type="region of interest" description="Disordered" evidence="1">
    <location>
        <begin position="171"/>
        <end position="199"/>
    </location>
</feature>
<dbReference type="Proteomes" id="UP001365128">
    <property type="component" value="Unassembled WGS sequence"/>
</dbReference>
<evidence type="ECO:0000256" key="1">
    <source>
        <dbReference type="SAM" id="MobiDB-lite"/>
    </source>
</evidence>
<reference evidence="2 3" key="1">
    <citation type="submission" date="2024-04" db="EMBL/GenBank/DDBJ databases">
        <title>Phyllosticta paracitricarpa is synonymous to the EU quarantine fungus P. citricarpa based on phylogenomic analyses.</title>
        <authorList>
            <consortium name="Lawrence Berkeley National Laboratory"/>
            <person name="Van Ingen-Buijs V.A."/>
            <person name="Van Westerhoven A.C."/>
            <person name="Haridas S."/>
            <person name="Skiadas P."/>
            <person name="Martin F."/>
            <person name="Groenewald J.Z."/>
            <person name="Crous P.W."/>
            <person name="Seidl M.F."/>
        </authorList>
    </citation>
    <scope>NUCLEOTIDE SEQUENCE [LARGE SCALE GENOMIC DNA]</scope>
    <source>
        <strain evidence="2 3">CBS 122670</strain>
    </source>
</reference>
<sequence>MDLRCELLVTFVSKAERVSAASYACLLHSSPLFRICSAVSDFGSISRLWLAQSLTRFPLPNGRDFFSVAYRSALCPVREASFDAFSATILCGQKGGCGFAPSFALFLLLSPSDARLPTPHAHFRALETCTIRCSCPVSRLWHARLLLVQYSRLAALMSPCLALPQMSSIPSQKPLRKTKRRCHSSKHLSLNQSHQLVWR</sequence>
<accession>A0ABR1LFG8</accession>
<comment type="caution">
    <text evidence="2">The sequence shown here is derived from an EMBL/GenBank/DDBJ whole genome shotgun (WGS) entry which is preliminary data.</text>
</comment>
<evidence type="ECO:0000313" key="2">
    <source>
        <dbReference type="EMBL" id="KAK7533450.1"/>
    </source>
</evidence>
<feature type="compositionally biased region" description="Basic residues" evidence="1">
    <location>
        <begin position="174"/>
        <end position="186"/>
    </location>
</feature>